<keyword evidence="3" id="KW-0687">Ribonucleoprotein</keyword>
<dbReference type="GO" id="GO:0006412">
    <property type="term" value="P:translation"/>
    <property type="evidence" value="ECO:0007669"/>
    <property type="project" value="InterPro"/>
</dbReference>
<feature type="non-terminal residue" evidence="4">
    <location>
        <position position="50"/>
    </location>
</feature>
<dbReference type="InterPro" id="IPR006032">
    <property type="entry name" value="Ribosomal_uS12"/>
</dbReference>
<gene>
    <name evidence="4" type="ORF">POCULU_LOCUS8366</name>
</gene>
<dbReference type="OrthoDB" id="361013at2759"/>
<evidence type="ECO:0000256" key="3">
    <source>
        <dbReference type="ARBA" id="ARBA00023274"/>
    </source>
</evidence>
<dbReference type="SUPFAM" id="SSF50249">
    <property type="entry name" value="Nucleic acid-binding proteins"/>
    <property type="match status" value="1"/>
</dbReference>
<keyword evidence="5" id="KW-1185">Reference proteome</keyword>
<dbReference type="EMBL" id="CAJVPJ010002375">
    <property type="protein sequence ID" value="CAG8619885.1"/>
    <property type="molecule type" value="Genomic_DNA"/>
</dbReference>
<dbReference type="PRINTS" id="PR01034">
    <property type="entry name" value="RIBOSOMALS12"/>
</dbReference>
<dbReference type="Proteomes" id="UP000789572">
    <property type="component" value="Unassembled WGS sequence"/>
</dbReference>
<reference evidence="4" key="1">
    <citation type="submission" date="2021-06" db="EMBL/GenBank/DDBJ databases">
        <authorList>
            <person name="Kallberg Y."/>
            <person name="Tangrot J."/>
            <person name="Rosling A."/>
        </authorList>
    </citation>
    <scope>NUCLEOTIDE SEQUENCE</scope>
    <source>
        <strain evidence="4">IA702</strain>
    </source>
</reference>
<dbReference type="PANTHER" id="PTHR11652">
    <property type="entry name" value="30S RIBOSOMAL PROTEIN S12 FAMILY MEMBER"/>
    <property type="match status" value="1"/>
</dbReference>
<dbReference type="Pfam" id="PF00164">
    <property type="entry name" value="Ribosom_S12_S23"/>
    <property type="match status" value="1"/>
</dbReference>
<comment type="caution">
    <text evidence="4">The sequence shown here is derived from an EMBL/GenBank/DDBJ whole genome shotgun (WGS) entry which is preliminary data.</text>
</comment>
<organism evidence="4 5">
    <name type="scientific">Paraglomus occultum</name>
    <dbReference type="NCBI Taxonomy" id="144539"/>
    <lineage>
        <taxon>Eukaryota</taxon>
        <taxon>Fungi</taxon>
        <taxon>Fungi incertae sedis</taxon>
        <taxon>Mucoromycota</taxon>
        <taxon>Glomeromycotina</taxon>
        <taxon>Glomeromycetes</taxon>
        <taxon>Paraglomerales</taxon>
        <taxon>Paraglomeraceae</taxon>
        <taxon>Paraglomus</taxon>
    </lineage>
</organism>
<dbReference type="GO" id="GO:0003735">
    <property type="term" value="F:structural constituent of ribosome"/>
    <property type="evidence" value="ECO:0007669"/>
    <property type="project" value="InterPro"/>
</dbReference>
<dbReference type="GO" id="GO:0015935">
    <property type="term" value="C:small ribosomal subunit"/>
    <property type="evidence" value="ECO:0007669"/>
    <property type="project" value="InterPro"/>
</dbReference>
<proteinExistence type="inferred from homology"/>
<sequence length="50" mass="5322">MKPNSALRSVVRISLKNKKEVTAYVPGEGHNLQEYQSVLIAGGGAQDLPG</sequence>
<dbReference type="InterPro" id="IPR012340">
    <property type="entry name" value="NA-bd_OB-fold"/>
</dbReference>
<evidence type="ECO:0000313" key="4">
    <source>
        <dbReference type="EMBL" id="CAG8619885.1"/>
    </source>
</evidence>
<dbReference type="AlphaFoldDB" id="A0A9N9D1J7"/>
<evidence type="ECO:0000313" key="5">
    <source>
        <dbReference type="Proteomes" id="UP000789572"/>
    </source>
</evidence>
<protein>
    <submittedName>
        <fullName evidence="4">6126_t:CDS:1</fullName>
    </submittedName>
</protein>
<name>A0A9N9D1J7_9GLOM</name>
<dbReference type="InterPro" id="IPR005679">
    <property type="entry name" value="Ribosomal_uS12_bac"/>
</dbReference>
<dbReference type="Gene3D" id="2.40.50.140">
    <property type="entry name" value="Nucleic acid-binding proteins"/>
    <property type="match status" value="1"/>
</dbReference>
<accession>A0A9N9D1J7</accession>
<evidence type="ECO:0000256" key="1">
    <source>
        <dbReference type="ARBA" id="ARBA00005657"/>
    </source>
</evidence>
<comment type="similarity">
    <text evidence="1">Belongs to the universal ribosomal protein uS12 family.</text>
</comment>
<evidence type="ECO:0000256" key="2">
    <source>
        <dbReference type="ARBA" id="ARBA00022980"/>
    </source>
</evidence>
<keyword evidence="2" id="KW-0689">Ribosomal protein</keyword>